<dbReference type="InterPro" id="IPR050708">
    <property type="entry name" value="T6SS_VgrG/RHS"/>
</dbReference>
<evidence type="ECO:0000313" key="1">
    <source>
        <dbReference type="EMBL" id="MCX8534405.1"/>
    </source>
</evidence>
<dbReference type="Proteomes" id="UP001070176">
    <property type="component" value="Unassembled WGS sequence"/>
</dbReference>
<dbReference type="Gene3D" id="2.180.10.10">
    <property type="entry name" value="RHS repeat-associated core"/>
    <property type="match status" value="1"/>
</dbReference>
<proteinExistence type="predicted"/>
<dbReference type="NCBIfam" id="TIGR03696">
    <property type="entry name" value="Rhs_assc_core"/>
    <property type="match status" value="1"/>
</dbReference>
<dbReference type="PANTHER" id="PTHR32305">
    <property type="match status" value="1"/>
</dbReference>
<dbReference type="RefSeq" id="WP_267282892.1">
    <property type="nucleotide sequence ID" value="NZ_JAOVZV010000024.1"/>
</dbReference>
<name>A0ABT3Y8B0_9FLAO</name>
<gene>
    <name evidence="1" type="ORF">OEA66_18825</name>
</gene>
<comment type="caution">
    <text evidence="1">The sequence shown here is derived from an EMBL/GenBank/DDBJ whole genome shotgun (WGS) entry which is preliminary data.</text>
</comment>
<dbReference type="PANTHER" id="PTHR32305:SF15">
    <property type="entry name" value="PROTEIN RHSA-RELATED"/>
    <property type="match status" value="1"/>
</dbReference>
<protein>
    <submittedName>
        <fullName evidence="1">RHS repeat-associated core domain-containing protein</fullName>
    </submittedName>
</protein>
<organism evidence="1 2">
    <name type="scientific">Chryseobacterium luquanense</name>
    <dbReference type="NCBI Taxonomy" id="2983766"/>
    <lineage>
        <taxon>Bacteria</taxon>
        <taxon>Pseudomonadati</taxon>
        <taxon>Bacteroidota</taxon>
        <taxon>Flavobacteriia</taxon>
        <taxon>Flavobacteriales</taxon>
        <taxon>Weeksellaceae</taxon>
        <taxon>Chryseobacterium group</taxon>
        <taxon>Chryseobacterium</taxon>
    </lineage>
</organism>
<evidence type="ECO:0000313" key="2">
    <source>
        <dbReference type="Proteomes" id="UP001070176"/>
    </source>
</evidence>
<dbReference type="InterPro" id="IPR022385">
    <property type="entry name" value="Rhs_assc_core"/>
</dbReference>
<dbReference type="EMBL" id="JAOVZV010000024">
    <property type="protein sequence ID" value="MCX8534405.1"/>
    <property type="molecule type" value="Genomic_DNA"/>
</dbReference>
<reference evidence="1" key="1">
    <citation type="submission" date="2022-10" db="EMBL/GenBank/DDBJ databases">
        <title>Chryseobacterium sp. nov., a novel bacterial species.</title>
        <authorList>
            <person name="Cao Y."/>
        </authorList>
    </citation>
    <scope>NUCLEOTIDE SEQUENCE</scope>
    <source>
        <strain evidence="1">KC 927</strain>
    </source>
</reference>
<keyword evidence="2" id="KW-1185">Reference proteome</keyword>
<accession>A0ABT3Y8B0</accession>
<sequence>MVQQNDYYAFGLRYSEGINAGGSYKYEYNGKELQEEIGMYDYGARFYMPDLGRWGVVDPLAETSRRFTPYHYGNNNPMKFIDPDGRSAMDSFYDYHNFSNENRPMFSTDGAGNMHLNPIYQQNSYIDATGAVGGGILFVGTPTAFGFLQDYFGNGGAVGTLFSMVDQLKAAGWNDPAMFQICWYPLLTRHPKGIK</sequence>